<evidence type="ECO:0000313" key="4">
    <source>
        <dbReference type="Proteomes" id="UP000009226"/>
    </source>
</evidence>
<feature type="transmembrane region" description="Helical" evidence="2">
    <location>
        <begin position="36"/>
        <end position="55"/>
    </location>
</feature>
<dbReference type="InterPro" id="IPR011672">
    <property type="entry name" value="DUF1614"/>
</dbReference>
<dbReference type="STRING" id="868595.Desca_2013"/>
<evidence type="ECO:0000256" key="1">
    <source>
        <dbReference type="SAM" id="MobiDB-lite"/>
    </source>
</evidence>
<evidence type="ECO:0000313" key="3">
    <source>
        <dbReference type="EMBL" id="AEF94852.1"/>
    </source>
</evidence>
<organism evidence="3 4">
    <name type="scientific">Desulfotomaculum nigrificans (strain DSM 14880 / VKM B-2319 / CO-1-SRB)</name>
    <name type="common">Desulfotomaculum carboxydivorans</name>
    <dbReference type="NCBI Taxonomy" id="868595"/>
    <lineage>
        <taxon>Bacteria</taxon>
        <taxon>Bacillati</taxon>
        <taxon>Bacillota</taxon>
        <taxon>Clostridia</taxon>
        <taxon>Eubacteriales</taxon>
        <taxon>Desulfotomaculaceae</taxon>
        <taxon>Desulfotomaculum</taxon>
    </lineage>
</organism>
<keyword evidence="4" id="KW-1185">Reference proteome</keyword>
<protein>
    <recommendedName>
        <fullName evidence="5">DUF1614 domain-containing protein</fullName>
    </recommendedName>
</protein>
<name>F6B980_DESCC</name>
<feature type="transmembrane region" description="Helical" evidence="2">
    <location>
        <begin position="178"/>
        <end position="198"/>
    </location>
</feature>
<dbReference type="KEGG" id="dca:Desca_2013"/>
<gene>
    <name evidence="3" type="ordered locus">Desca_2013</name>
</gene>
<dbReference type="RefSeq" id="WP_003543829.1">
    <property type="nucleotide sequence ID" value="NC_015565.1"/>
</dbReference>
<sequence>MTRFPLGLIVLIAVSLLIYFGLAQRALDRMRLSDKGALGVILAIIVGSFIDIPIPGLRVPMTVNLGGAVIPVALSIYLLARAGTGKEVGRALLATALTALAIWFIGSRLMTGLPEPAGRYGFVDALYLYPIVAAVIAYIAGRSRRSAFIGATLGVILADLANYGYMLRNNAVNATKSIGGAGVFDAIVISGILAILLADLIGETRERLQGGPSSKGKPDALLAGLKKPEFRESQERDKMPADREQRINLDSGTQKALDSKEGDRLED</sequence>
<keyword evidence="2" id="KW-0472">Membrane</keyword>
<feature type="transmembrane region" description="Helical" evidence="2">
    <location>
        <begin position="122"/>
        <end position="140"/>
    </location>
</feature>
<dbReference type="EMBL" id="CP002736">
    <property type="protein sequence ID" value="AEF94852.1"/>
    <property type="molecule type" value="Genomic_DNA"/>
</dbReference>
<feature type="transmembrane region" description="Helical" evidence="2">
    <location>
        <begin position="6"/>
        <end position="24"/>
    </location>
</feature>
<proteinExistence type="predicted"/>
<keyword evidence="2" id="KW-0812">Transmembrane</keyword>
<dbReference type="eggNOG" id="COG4089">
    <property type="taxonomic scope" value="Bacteria"/>
</dbReference>
<feature type="transmembrane region" description="Helical" evidence="2">
    <location>
        <begin position="147"/>
        <end position="166"/>
    </location>
</feature>
<accession>F6B980</accession>
<feature type="transmembrane region" description="Helical" evidence="2">
    <location>
        <begin position="91"/>
        <end position="110"/>
    </location>
</feature>
<feature type="region of interest" description="Disordered" evidence="1">
    <location>
        <begin position="207"/>
        <end position="267"/>
    </location>
</feature>
<dbReference type="HOGENOM" id="CLU_1165382_0_0_9"/>
<keyword evidence="2" id="KW-1133">Transmembrane helix</keyword>
<evidence type="ECO:0000256" key="2">
    <source>
        <dbReference type="SAM" id="Phobius"/>
    </source>
</evidence>
<feature type="compositionally biased region" description="Basic and acidic residues" evidence="1">
    <location>
        <begin position="226"/>
        <end position="247"/>
    </location>
</feature>
<feature type="compositionally biased region" description="Basic and acidic residues" evidence="1">
    <location>
        <begin position="257"/>
        <end position="267"/>
    </location>
</feature>
<dbReference type="Pfam" id="PF07758">
    <property type="entry name" value="DUF1614"/>
    <property type="match status" value="1"/>
</dbReference>
<dbReference type="Proteomes" id="UP000009226">
    <property type="component" value="Chromosome"/>
</dbReference>
<feature type="transmembrane region" description="Helical" evidence="2">
    <location>
        <begin position="61"/>
        <end position="79"/>
    </location>
</feature>
<evidence type="ECO:0008006" key="5">
    <source>
        <dbReference type="Google" id="ProtNLM"/>
    </source>
</evidence>
<reference evidence="3" key="1">
    <citation type="submission" date="2011-05" db="EMBL/GenBank/DDBJ databases">
        <title>Complete sequence of Desulfotomaculum carboxydivorans CO-1-SRB.</title>
        <authorList>
            <consortium name="US DOE Joint Genome Institute"/>
            <person name="Lucas S."/>
            <person name="Han J."/>
            <person name="Lapidus A."/>
            <person name="Cheng J.-F."/>
            <person name="Goodwin L."/>
            <person name="Pitluck S."/>
            <person name="Peters L."/>
            <person name="Mikhailova N."/>
            <person name="Lu M."/>
            <person name="Han C."/>
            <person name="Tapia R."/>
            <person name="Land M."/>
            <person name="Hauser L."/>
            <person name="Kyrpides N."/>
            <person name="Ivanova N."/>
            <person name="Pagani I."/>
            <person name="Stams A."/>
            <person name="Plugge C."/>
            <person name="Muyzer G."/>
            <person name="Kuever J."/>
            <person name="Parshina S."/>
            <person name="Ivanova A."/>
            <person name="Nazina T."/>
            <person name="Woyke T."/>
        </authorList>
    </citation>
    <scope>NUCLEOTIDE SEQUENCE [LARGE SCALE GENOMIC DNA]</scope>
    <source>
        <strain evidence="3">CO-1-SRB</strain>
    </source>
</reference>
<dbReference type="AlphaFoldDB" id="F6B980"/>